<dbReference type="SUPFAM" id="SSF52540">
    <property type="entry name" value="P-loop containing nucleoside triphosphate hydrolases"/>
    <property type="match status" value="1"/>
</dbReference>
<dbReference type="STRING" id="280332.CQ12_10780"/>
<reference evidence="1 2" key="1">
    <citation type="submission" date="2014-03" db="EMBL/GenBank/DDBJ databases">
        <title>Bradyrhizobium valentinum sp. nov., isolated from effective nodules of Lupinus mariae-josephae, a lupine endemic of basic-lime soils in Eastern Spain.</title>
        <authorList>
            <person name="Duran D."/>
            <person name="Rey L."/>
            <person name="Navarro A."/>
            <person name="Busquets A."/>
            <person name="Imperial J."/>
            <person name="Ruiz-Argueso T."/>
        </authorList>
    </citation>
    <scope>NUCLEOTIDE SEQUENCE [LARGE SCALE GENOMIC DNA]</scope>
    <source>
        <strain evidence="1 2">PAC68</strain>
    </source>
</reference>
<evidence type="ECO:0000313" key="1">
    <source>
        <dbReference type="EMBL" id="KRR14607.1"/>
    </source>
</evidence>
<dbReference type="PANTHER" id="PTHR37816">
    <property type="entry name" value="YALI0E33011P"/>
    <property type="match status" value="1"/>
</dbReference>
<dbReference type="Gene3D" id="3.40.50.300">
    <property type="entry name" value="P-loop containing nucleotide triphosphate hydrolases"/>
    <property type="match status" value="1"/>
</dbReference>
<organism evidence="1 2">
    <name type="scientific">Bradyrhizobium jicamae</name>
    <dbReference type="NCBI Taxonomy" id="280332"/>
    <lineage>
        <taxon>Bacteria</taxon>
        <taxon>Pseudomonadati</taxon>
        <taxon>Pseudomonadota</taxon>
        <taxon>Alphaproteobacteria</taxon>
        <taxon>Hyphomicrobiales</taxon>
        <taxon>Nitrobacteraceae</taxon>
        <taxon>Bradyrhizobium</taxon>
    </lineage>
</organism>
<dbReference type="Proteomes" id="UP000050863">
    <property type="component" value="Unassembled WGS sequence"/>
</dbReference>
<sequence length="179" mass="20819">MQRVLVMGSSGSGKSTFARRLSDIAGIPFVSLDALYWRPGWIPSDNAEFGQRVAEVVRQPQWVIDGNYTRHGAGELRREISDTVIWFDLPRRSCLFGIMKRIAGSYGQVRPEMAEGCPERIDFEFFRYVWTYRRQQRPKLLDYFQGLRADQSLVCFTDRIQADDYLKQIAFKQNRASIH</sequence>
<protein>
    <submittedName>
        <fullName evidence="1">DNA topology modulation protein</fullName>
    </submittedName>
</protein>
<dbReference type="RefSeq" id="WP_057833802.1">
    <property type="nucleotide sequence ID" value="NZ_LLXZ01000012.1"/>
</dbReference>
<accession>A0A0R3M947</accession>
<dbReference type="PANTHER" id="PTHR37816:SF3">
    <property type="entry name" value="MODULATES DNA TOPOLOGY"/>
    <property type="match status" value="1"/>
</dbReference>
<dbReference type="InterPro" id="IPR052922">
    <property type="entry name" value="Cytidylate_Kinase-2"/>
</dbReference>
<evidence type="ECO:0000313" key="2">
    <source>
        <dbReference type="Proteomes" id="UP000050863"/>
    </source>
</evidence>
<dbReference type="AlphaFoldDB" id="A0A0R3M947"/>
<dbReference type="OrthoDB" id="7210594at2"/>
<comment type="caution">
    <text evidence="1">The sequence shown here is derived from an EMBL/GenBank/DDBJ whole genome shotgun (WGS) entry which is preliminary data.</text>
</comment>
<dbReference type="EMBL" id="LLXZ01000012">
    <property type="protein sequence ID" value="KRR14607.1"/>
    <property type="molecule type" value="Genomic_DNA"/>
</dbReference>
<name>A0A0R3M947_9BRAD</name>
<dbReference type="InterPro" id="IPR027417">
    <property type="entry name" value="P-loop_NTPase"/>
</dbReference>
<keyword evidence="2" id="KW-1185">Reference proteome</keyword>
<gene>
    <name evidence="1" type="ORF">CQ12_10780</name>
</gene>
<proteinExistence type="predicted"/>